<proteinExistence type="predicted"/>
<name>A0A8I1Y328_BRAEL</name>
<reference evidence="2" key="1">
    <citation type="submission" date="2021-02" db="EMBL/GenBank/DDBJ databases">
        <title>Genomic Encyclopedia of Type Strains, Phase IV (KMG-V): Genome sequencing to study the core and pangenomes of soil and plant-associated prokaryotes.</title>
        <authorList>
            <person name="Whitman W."/>
        </authorList>
    </citation>
    <scope>NUCLEOTIDE SEQUENCE</scope>
    <source>
        <strain evidence="2">USDA 406</strain>
    </source>
</reference>
<organism evidence="2 3">
    <name type="scientific">Bradyrhizobium elkanii</name>
    <dbReference type="NCBI Taxonomy" id="29448"/>
    <lineage>
        <taxon>Bacteria</taxon>
        <taxon>Pseudomonadati</taxon>
        <taxon>Pseudomonadota</taxon>
        <taxon>Alphaproteobacteria</taxon>
        <taxon>Hyphomicrobiales</taxon>
        <taxon>Nitrobacteraceae</taxon>
        <taxon>Bradyrhizobium</taxon>
    </lineage>
</organism>
<evidence type="ECO:0000313" key="2">
    <source>
        <dbReference type="EMBL" id="MBP1293599.1"/>
    </source>
</evidence>
<dbReference type="Pfam" id="PF03050">
    <property type="entry name" value="DDE_Tnp_IS66"/>
    <property type="match status" value="1"/>
</dbReference>
<dbReference type="Proteomes" id="UP000673383">
    <property type="component" value="Unassembled WGS sequence"/>
</dbReference>
<gene>
    <name evidence="2" type="ORF">JOH49_003352</name>
</gene>
<dbReference type="AlphaFoldDB" id="A0A8I1Y328"/>
<accession>A0A8I1Y328</accession>
<evidence type="ECO:0000313" key="3">
    <source>
        <dbReference type="Proteomes" id="UP000673383"/>
    </source>
</evidence>
<dbReference type="InterPro" id="IPR004291">
    <property type="entry name" value="Transposase_IS66_central"/>
</dbReference>
<sequence>MGRRFAPLELDEVERAELTSLASRRSTAQALALCLAHARRKFVEVYKTTQSPFAREVIERLQAVYAIEVEIRGSSAARLTQACEAAGRCWVRGGLERGACTCIV</sequence>
<comment type="caution">
    <text evidence="2">The sequence shown here is derived from an EMBL/GenBank/DDBJ whole genome shotgun (WGS) entry which is preliminary data.</text>
</comment>
<dbReference type="EMBL" id="JAFICZ010000001">
    <property type="protein sequence ID" value="MBP1293599.1"/>
    <property type="molecule type" value="Genomic_DNA"/>
</dbReference>
<protein>
    <recommendedName>
        <fullName evidence="1">Transposase IS66 central domain-containing protein</fullName>
    </recommendedName>
</protein>
<feature type="domain" description="Transposase IS66 central" evidence="1">
    <location>
        <begin position="29"/>
        <end position="81"/>
    </location>
</feature>
<evidence type="ECO:0000259" key="1">
    <source>
        <dbReference type="Pfam" id="PF03050"/>
    </source>
</evidence>
<dbReference type="RefSeq" id="WP_080687005.1">
    <property type="nucleotide sequence ID" value="NZ_CP126003.1"/>
</dbReference>